<comment type="similarity">
    <text evidence="14">Belongs to the D-alanine--D-alanine ligase family.</text>
</comment>
<evidence type="ECO:0000313" key="17">
    <source>
        <dbReference type="Proteomes" id="UP000004129"/>
    </source>
</evidence>
<dbReference type="AlphaFoldDB" id="G5GPV0"/>
<evidence type="ECO:0000256" key="4">
    <source>
        <dbReference type="ARBA" id="ARBA00022598"/>
    </source>
</evidence>
<dbReference type="EC" id="6.3.2.4" evidence="14"/>
<dbReference type="InterPro" id="IPR050061">
    <property type="entry name" value="MurCDEF_pg_biosynth"/>
</dbReference>
<dbReference type="InterPro" id="IPR016185">
    <property type="entry name" value="PreATP-grasp_dom_sf"/>
</dbReference>
<dbReference type="GO" id="GO:0046872">
    <property type="term" value="F:metal ion binding"/>
    <property type="evidence" value="ECO:0007669"/>
    <property type="project" value="InterPro"/>
</dbReference>
<evidence type="ECO:0000256" key="14">
    <source>
        <dbReference type="HAMAP-Rule" id="MF_00047"/>
    </source>
</evidence>
<evidence type="ECO:0000256" key="6">
    <source>
        <dbReference type="ARBA" id="ARBA00022741"/>
    </source>
</evidence>
<keyword evidence="10 13" id="KW-0131">Cell cycle</keyword>
<keyword evidence="17" id="KW-1185">Reference proteome</keyword>
<proteinExistence type="inferred from homology"/>
<dbReference type="GO" id="GO:0008360">
    <property type="term" value="P:regulation of cell shape"/>
    <property type="evidence" value="ECO:0007669"/>
    <property type="project" value="UniProtKB-KW"/>
</dbReference>
<dbReference type="InterPro" id="IPR005758">
    <property type="entry name" value="UDP-N-AcMur_Ala_ligase_MurC"/>
</dbReference>
<dbReference type="eggNOG" id="COG1181">
    <property type="taxonomic scope" value="Bacteria"/>
</dbReference>
<dbReference type="InterPro" id="IPR011127">
    <property type="entry name" value="Dala_Dala_lig_N"/>
</dbReference>
<dbReference type="OrthoDB" id="9804126at2"/>
<dbReference type="Pfam" id="PF07478">
    <property type="entry name" value="Dala_Dala_lig_C"/>
    <property type="match status" value="1"/>
</dbReference>
<keyword evidence="3 14" id="KW-0963">Cytoplasm</keyword>
<evidence type="ECO:0000256" key="5">
    <source>
        <dbReference type="ARBA" id="ARBA00022618"/>
    </source>
</evidence>
<protein>
    <recommendedName>
        <fullName evidence="13 14">Multifunctional fusion protein</fullName>
    </recommendedName>
    <domain>
        <recommendedName>
            <fullName evidence="14">D-alanine--D-alanine ligase</fullName>
            <ecNumber evidence="14">6.3.2.4</ecNumber>
        </recommendedName>
        <alternativeName>
            <fullName evidence="14">D-Ala-D-Ala ligase</fullName>
        </alternativeName>
        <alternativeName>
            <fullName evidence="14">D-alanylalanine synthetase</fullName>
        </alternativeName>
    </domain>
    <domain>
        <recommendedName>
            <fullName evidence="13">UDP-N-acetylmuramate--L-alanine ligase</fullName>
            <ecNumber evidence="13">6.3.2.8</ecNumber>
        </recommendedName>
        <alternativeName>
            <fullName evidence="13">UDP-N-acetylmuramoyl-L-alanine synthetase</fullName>
        </alternativeName>
    </domain>
</protein>
<dbReference type="InterPro" id="IPR004101">
    <property type="entry name" value="Mur_ligase_C"/>
</dbReference>
<dbReference type="InterPro" id="IPR036565">
    <property type="entry name" value="Mur-like_cat_sf"/>
</dbReference>
<dbReference type="InterPro" id="IPR000291">
    <property type="entry name" value="D-Ala_lig_Van_CS"/>
</dbReference>
<dbReference type="PANTHER" id="PTHR43445:SF3">
    <property type="entry name" value="UDP-N-ACETYLMURAMATE--L-ALANINE LIGASE"/>
    <property type="match status" value="1"/>
</dbReference>
<dbReference type="InterPro" id="IPR005905">
    <property type="entry name" value="D_ala_D_ala"/>
</dbReference>
<evidence type="ECO:0000256" key="13">
    <source>
        <dbReference type="HAMAP-Rule" id="MF_00046"/>
    </source>
</evidence>
<evidence type="ECO:0000256" key="10">
    <source>
        <dbReference type="ARBA" id="ARBA00023306"/>
    </source>
</evidence>
<evidence type="ECO:0000256" key="3">
    <source>
        <dbReference type="ARBA" id="ARBA00022490"/>
    </source>
</evidence>
<dbReference type="UniPathway" id="UPA00219"/>
<feature type="binding site" evidence="13">
    <location>
        <begin position="116"/>
        <end position="122"/>
    </location>
    <ligand>
        <name>ATP</name>
        <dbReference type="ChEBI" id="CHEBI:30616"/>
    </ligand>
</feature>
<dbReference type="EMBL" id="ACZM01000014">
    <property type="protein sequence ID" value="EHG20826.1"/>
    <property type="molecule type" value="Genomic_DNA"/>
</dbReference>
<comment type="similarity">
    <text evidence="13">Belongs to the MurCDEF family.</text>
</comment>
<dbReference type="NCBIfam" id="NF002378">
    <property type="entry name" value="PRK01372.1"/>
    <property type="match status" value="1"/>
</dbReference>
<keyword evidence="9 14" id="KW-0573">Peptidoglycan synthesis</keyword>
<dbReference type="Gene3D" id="3.30.1490.20">
    <property type="entry name" value="ATP-grasp fold, A domain"/>
    <property type="match status" value="1"/>
</dbReference>
<comment type="caution">
    <text evidence="16">The sequence shown here is derived from an EMBL/GenBank/DDBJ whole genome shotgun (WGS) entry which is preliminary data.</text>
</comment>
<dbReference type="GO" id="GO:0005524">
    <property type="term" value="F:ATP binding"/>
    <property type="evidence" value="ECO:0007669"/>
    <property type="project" value="UniProtKB-UniRule"/>
</dbReference>
<dbReference type="eggNOG" id="COG0773">
    <property type="taxonomic scope" value="Bacteria"/>
</dbReference>
<sequence length="776" mass="83525">MLKDLKGIQNIHFVGIGGAGMSPLAKILLLLGYNVSGSDQGTSPIIEELVRLGARVWTDGQRAENVRGADAIVVSTAIPYDNPEVIAAWDLRIPKLHRSDINAALVNEYDGIAVAGSHGKTTTTSMIGVTLDRVGVSPTIIVGGEVPDLGTNAKLGTSRYLVSEADESDGSFLKLRPHVAVVTNVEDDHMDHYGTMEKIIDAFRTFIEQVDEDGTAILCFENEILRKLAAETKRRVISYAIDQEADYRAADIETHGSIISFTVFERGAELGRISLNIPGRHNVLNALACIAVARLADVSFAQIQDALAGFHGAKRRFQTKGKERGIWVVDDYAHHPTEIAVTLTAARATNPKRLICVFQPHRYSRTNLLRTEFGACFAAADLLLLTDVYAAGEAPIPGVSGETLMEEVAKQTGQDAVYLPERADLERYLAQHVRAGDLVITMGAGNIMEVGETLVEQLKNGTAGTGERPIVVVMGGPSTEAEVSRRSGTAILEALRSKDYPAVGMELVPTTFAEEIQKLNPAIVFNALHGKYGEDGILQGTLDMLGIPYTGSGVRAAALTMDKMTAKRIFRAEGIRTPRFLCIRAGEHDANIAERIRTEFGLPVVVKAPEQGSSIGVYIITRAEDLQSAIDEAFSYGSEVLIEEFIRGRELTVVVWGTPTDAEALPVIEITTTSGRYDYASKYTPGASAHIVPAELSAECTAAVQDLAVRAFCACGCTGVARLDVMLGEEGEPYAIEVNAVPGMTATSLVPDAARAVGIEFPELCEKILAMAGYRR</sequence>
<dbReference type="GO" id="GO:0008716">
    <property type="term" value="F:D-alanine-D-alanine ligase activity"/>
    <property type="evidence" value="ECO:0007669"/>
    <property type="project" value="UniProtKB-UniRule"/>
</dbReference>
<dbReference type="Pfam" id="PF01820">
    <property type="entry name" value="Dala_Dala_lig_N"/>
    <property type="match status" value="1"/>
</dbReference>
<keyword evidence="6 13" id="KW-0547">Nucleotide-binding</keyword>
<dbReference type="SUPFAM" id="SSF51984">
    <property type="entry name" value="MurCD N-terminal domain"/>
    <property type="match status" value="1"/>
</dbReference>
<dbReference type="SUPFAM" id="SSF53623">
    <property type="entry name" value="MurD-like peptide ligases, catalytic domain"/>
    <property type="match status" value="1"/>
</dbReference>
<keyword evidence="5 13" id="KW-0132">Cell division</keyword>
<dbReference type="SUPFAM" id="SSF53244">
    <property type="entry name" value="MurD-like peptide ligases, peptide-binding domain"/>
    <property type="match status" value="1"/>
</dbReference>
<dbReference type="PANTHER" id="PTHR43445">
    <property type="entry name" value="UDP-N-ACETYLMURAMATE--L-ALANINE LIGASE-RELATED"/>
    <property type="match status" value="1"/>
</dbReference>
<evidence type="ECO:0000256" key="8">
    <source>
        <dbReference type="ARBA" id="ARBA00022960"/>
    </source>
</evidence>
<dbReference type="Gene3D" id="3.40.50.20">
    <property type="match status" value="1"/>
</dbReference>
<dbReference type="Pfam" id="PF01225">
    <property type="entry name" value="Mur_ligase"/>
    <property type="match status" value="1"/>
</dbReference>
<dbReference type="HOGENOM" id="CLU_019395_0_0_9"/>
<organism evidence="16 17">
    <name type="scientific">Selenomonas infelix ATCC 43532</name>
    <dbReference type="NCBI Taxonomy" id="679201"/>
    <lineage>
        <taxon>Bacteria</taxon>
        <taxon>Bacillati</taxon>
        <taxon>Bacillota</taxon>
        <taxon>Negativicutes</taxon>
        <taxon>Selenomonadales</taxon>
        <taxon>Selenomonadaceae</taxon>
        <taxon>Selenomonas</taxon>
    </lineage>
</organism>
<dbReference type="GO" id="GO:0005737">
    <property type="term" value="C:cytoplasm"/>
    <property type="evidence" value="ECO:0007669"/>
    <property type="project" value="UniProtKB-SubCell"/>
</dbReference>
<reference evidence="16 17" key="1">
    <citation type="submission" date="2011-08" db="EMBL/GenBank/DDBJ databases">
        <title>The Genome Sequence of Selenomonas infelix ATCC 43532.</title>
        <authorList>
            <consortium name="The Broad Institute Genome Sequencing Platform"/>
            <person name="Earl A."/>
            <person name="Ward D."/>
            <person name="Feldgarden M."/>
            <person name="Gevers D."/>
            <person name="Izard J."/>
            <person name="Blanton J.M."/>
            <person name="Baranova O.V."/>
            <person name="Dewhirst F.E."/>
            <person name="Young S.K."/>
            <person name="Zeng Q."/>
            <person name="Gargeya S."/>
            <person name="Fitzgerald M."/>
            <person name="Haas B."/>
            <person name="Abouelleil A."/>
            <person name="Alvarado L."/>
            <person name="Arachchi H.M."/>
            <person name="Berlin A."/>
            <person name="Brown A."/>
            <person name="Chapman S.B."/>
            <person name="Chen Z."/>
            <person name="Dunbar C."/>
            <person name="Freedman E."/>
            <person name="Gearin G."/>
            <person name="Gellesch M."/>
            <person name="Goldberg J."/>
            <person name="Griggs A."/>
            <person name="Gujja S."/>
            <person name="Heiman D."/>
            <person name="Howarth C."/>
            <person name="Larson L."/>
            <person name="Lui A."/>
            <person name="MacDonald P.J.P."/>
            <person name="Montmayeur A."/>
            <person name="Murphy C."/>
            <person name="Neiman D."/>
            <person name="Pearson M."/>
            <person name="Priest M."/>
            <person name="Roberts A."/>
            <person name="Saif S."/>
            <person name="Shea T."/>
            <person name="Shenoy N."/>
            <person name="Sisk P."/>
            <person name="Stolte C."/>
            <person name="Sykes S."/>
            <person name="Wortman J."/>
            <person name="Nusbaum C."/>
            <person name="Birren B."/>
        </authorList>
    </citation>
    <scope>NUCLEOTIDE SEQUENCE [LARGE SCALE GENOMIC DNA]</scope>
    <source>
        <strain evidence="16 17">ATCC 43532</strain>
    </source>
</reference>
<dbReference type="EC" id="6.3.2.8" evidence="13"/>
<dbReference type="NCBIfam" id="TIGR01205">
    <property type="entry name" value="D_ala_D_alaTIGR"/>
    <property type="match status" value="1"/>
</dbReference>
<keyword evidence="8 14" id="KW-0133">Cell shape</keyword>
<dbReference type="Gene3D" id="3.90.190.20">
    <property type="entry name" value="Mur ligase, C-terminal domain"/>
    <property type="match status" value="1"/>
</dbReference>
<dbReference type="GO" id="GO:0071555">
    <property type="term" value="P:cell wall organization"/>
    <property type="evidence" value="ECO:0007669"/>
    <property type="project" value="UniProtKB-KW"/>
</dbReference>
<dbReference type="GO" id="GO:0009252">
    <property type="term" value="P:peptidoglycan biosynthetic process"/>
    <property type="evidence" value="ECO:0007669"/>
    <property type="project" value="UniProtKB-UniRule"/>
</dbReference>
<accession>G5GPV0</accession>
<evidence type="ECO:0000313" key="16">
    <source>
        <dbReference type="EMBL" id="EHG20826.1"/>
    </source>
</evidence>
<evidence type="ECO:0000256" key="9">
    <source>
        <dbReference type="ARBA" id="ARBA00022984"/>
    </source>
</evidence>
<comment type="subcellular location">
    <subcellularLocation>
        <location evidence="1 14">Cytoplasm</location>
    </subcellularLocation>
</comment>
<dbReference type="InterPro" id="IPR013221">
    <property type="entry name" value="Mur_ligase_cen"/>
</dbReference>
<dbReference type="InterPro" id="IPR013815">
    <property type="entry name" value="ATP_grasp_subdomain_1"/>
</dbReference>
<dbReference type="HAMAP" id="MF_00046">
    <property type="entry name" value="MurC"/>
    <property type="match status" value="1"/>
</dbReference>
<dbReference type="Gene3D" id="3.30.470.20">
    <property type="entry name" value="ATP-grasp fold, B domain"/>
    <property type="match status" value="1"/>
</dbReference>
<comment type="catalytic activity">
    <reaction evidence="14">
        <text>2 D-alanine + ATP = D-alanyl-D-alanine + ADP + phosphate + H(+)</text>
        <dbReference type="Rhea" id="RHEA:11224"/>
        <dbReference type="ChEBI" id="CHEBI:15378"/>
        <dbReference type="ChEBI" id="CHEBI:30616"/>
        <dbReference type="ChEBI" id="CHEBI:43474"/>
        <dbReference type="ChEBI" id="CHEBI:57416"/>
        <dbReference type="ChEBI" id="CHEBI:57822"/>
        <dbReference type="ChEBI" id="CHEBI:456216"/>
        <dbReference type="EC" id="6.3.2.4"/>
    </reaction>
</comment>
<dbReference type="GO" id="GO:0008763">
    <property type="term" value="F:UDP-N-acetylmuramate-L-alanine ligase activity"/>
    <property type="evidence" value="ECO:0007669"/>
    <property type="project" value="UniProtKB-UniRule"/>
</dbReference>
<dbReference type="STRING" id="679201.HMPREF9334_01281"/>
<dbReference type="Pfam" id="PF02875">
    <property type="entry name" value="Mur_ligase_C"/>
    <property type="match status" value="1"/>
</dbReference>
<dbReference type="PATRIC" id="fig|679201.3.peg.1293"/>
<dbReference type="PROSITE" id="PS00843">
    <property type="entry name" value="DALA_DALA_LIGASE_1"/>
    <property type="match status" value="1"/>
</dbReference>
<dbReference type="GO" id="GO:0051301">
    <property type="term" value="P:cell division"/>
    <property type="evidence" value="ECO:0007669"/>
    <property type="project" value="UniProtKB-KW"/>
</dbReference>
<gene>
    <name evidence="13" type="primary">murC</name>
    <name evidence="14" type="synonym">ddl</name>
    <name evidence="16" type="ORF">HMPREF9334_01281</name>
</gene>
<dbReference type="InterPro" id="IPR036615">
    <property type="entry name" value="Mur_ligase_C_dom_sf"/>
</dbReference>
<keyword evidence="4 14" id="KW-0436">Ligase</keyword>
<dbReference type="Proteomes" id="UP000004129">
    <property type="component" value="Unassembled WGS sequence"/>
</dbReference>
<dbReference type="NCBIfam" id="TIGR01082">
    <property type="entry name" value="murC"/>
    <property type="match status" value="1"/>
</dbReference>
<dbReference type="HAMAP" id="MF_00047">
    <property type="entry name" value="Dala_Dala_lig"/>
    <property type="match status" value="1"/>
</dbReference>
<keyword evidence="11 14" id="KW-0961">Cell wall biogenesis/degradation</keyword>
<name>G5GPV0_9FIRM</name>
<dbReference type="RefSeq" id="WP_006692729.1">
    <property type="nucleotide sequence ID" value="NZ_JH376799.1"/>
</dbReference>
<dbReference type="SMART" id="SM01209">
    <property type="entry name" value="GARS_A"/>
    <property type="match status" value="1"/>
</dbReference>
<evidence type="ECO:0000256" key="11">
    <source>
        <dbReference type="ARBA" id="ARBA00023316"/>
    </source>
</evidence>
<evidence type="ECO:0000256" key="7">
    <source>
        <dbReference type="ARBA" id="ARBA00022840"/>
    </source>
</evidence>
<dbReference type="Pfam" id="PF08245">
    <property type="entry name" value="Mur_ligase_M"/>
    <property type="match status" value="1"/>
</dbReference>
<comment type="function">
    <text evidence="14">Cell wall formation.</text>
</comment>
<dbReference type="SUPFAM" id="SSF52440">
    <property type="entry name" value="PreATP-grasp domain"/>
    <property type="match status" value="1"/>
</dbReference>
<dbReference type="Gene3D" id="3.40.50.720">
    <property type="entry name" value="NAD(P)-binding Rossmann-like Domain"/>
    <property type="match status" value="1"/>
</dbReference>
<evidence type="ECO:0000256" key="1">
    <source>
        <dbReference type="ARBA" id="ARBA00004496"/>
    </source>
</evidence>
<feature type="domain" description="ATP-grasp" evidence="15">
    <location>
        <begin position="567"/>
        <end position="770"/>
    </location>
</feature>
<comment type="pathway">
    <text evidence="2 14">Cell wall biogenesis; peptidoglycan biosynthesis.</text>
</comment>
<dbReference type="SUPFAM" id="SSF56059">
    <property type="entry name" value="Glutathione synthetase ATP-binding domain-like"/>
    <property type="match status" value="1"/>
</dbReference>
<keyword evidence="7 13" id="KW-0067">ATP-binding</keyword>
<evidence type="ECO:0000259" key="15">
    <source>
        <dbReference type="PROSITE" id="PS50975"/>
    </source>
</evidence>
<dbReference type="Gene3D" id="3.40.1190.10">
    <property type="entry name" value="Mur-like, catalytic domain"/>
    <property type="match status" value="1"/>
</dbReference>
<evidence type="ECO:0000256" key="12">
    <source>
        <dbReference type="ARBA" id="ARBA00047833"/>
    </source>
</evidence>
<dbReference type="InterPro" id="IPR011761">
    <property type="entry name" value="ATP-grasp"/>
</dbReference>
<evidence type="ECO:0000256" key="2">
    <source>
        <dbReference type="ARBA" id="ARBA00004752"/>
    </source>
</evidence>
<dbReference type="PROSITE" id="PS50975">
    <property type="entry name" value="ATP_GRASP"/>
    <property type="match status" value="1"/>
</dbReference>
<dbReference type="InterPro" id="IPR011095">
    <property type="entry name" value="Dala_Dala_lig_C"/>
</dbReference>
<comment type="catalytic activity">
    <reaction evidence="12 13">
        <text>UDP-N-acetyl-alpha-D-muramate + L-alanine + ATP = UDP-N-acetyl-alpha-D-muramoyl-L-alanine + ADP + phosphate + H(+)</text>
        <dbReference type="Rhea" id="RHEA:23372"/>
        <dbReference type="ChEBI" id="CHEBI:15378"/>
        <dbReference type="ChEBI" id="CHEBI:30616"/>
        <dbReference type="ChEBI" id="CHEBI:43474"/>
        <dbReference type="ChEBI" id="CHEBI:57972"/>
        <dbReference type="ChEBI" id="CHEBI:70757"/>
        <dbReference type="ChEBI" id="CHEBI:83898"/>
        <dbReference type="ChEBI" id="CHEBI:456216"/>
        <dbReference type="EC" id="6.3.2.8"/>
    </reaction>
</comment>
<dbReference type="InterPro" id="IPR000713">
    <property type="entry name" value="Mur_ligase_N"/>
</dbReference>